<feature type="chain" id="PRO_5019765312" evidence="10">
    <location>
        <begin position="29"/>
        <end position="979"/>
    </location>
</feature>
<evidence type="ECO:0000256" key="5">
    <source>
        <dbReference type="ARBA" id="ARBA00023077"/>
    </source>
</evidence>
<evidence type="ECO:0000256" key="4">
    <source>
        <dbReference type="ARBA" id="ARBA00022692"/>
    </source>
</evidence>
<organism evidence="13 14">
    <name type="scientific">Maricaulis maris</name>
    <dbReference type="NCBI Taxonomy" id="74318"/>
    <lineage>
        <taxon>Bacteria</taxon>
        <taxon>Pseudomonadati</taxon>
        <taxon>Pseudomonadota</taxon>
        <taxon>Alphaproteobacteria</taxon>
        <taxon>Maricaulales</taxon>
        <taxon>Maricaulaceae</taxon>
        <taxon>Maricaulis</taxon>
    </lineage>
</organism>
<evidence type="ECO:0000256" key="6">
    <source>
        <dbReference type="ARBA" id="ARBA00023136"/>
    </source>
</evidence>
<evidence type="ECO:0000256" key="2">
    <source>
        <dbReference type="ARBA" id="ARBA00022448"/>
    </source>
</evidence>
<reference evidence="13 14" key="1">
    <citation type="submission" date="2018-10" db="EMBL/GenBank/DDBJ databases">
        <title>Genomic Encyclopedia of Type Strains, Phase IV (KMG-IV): sequencing the most valuable type-strain genomes for metagenomic binning, comparative biology and taxonomic classification.</title>
        <authorList>
            <person name="Goeker M."/>
        </authorList>
    </citation>
    <scope>NUCLEOTIDE SEQUENCE [LARGE SCALE GENOMIC DNA]</scope>
    <source>
        <strain evidence="13 14">DSM 4734</strain>
    </source>
</reference>
<keyword evidence="10" id="KW-0732">Signal</keyword>
<keyword evidence="4 8" id="KW-0812">Transmembrane</keyword>
<feature type="signal peptide" evidence="10">
    <location>
        <begin position="1"/>
        <end position="28"/>
    </location>
</feature>
<feature type="domain" description="TonB-dependent receptor plug" evidence="12">
    <location>
        <begin position="45"/>
        <end position="161"/>
    </location>
</feature>
<dbReference type="Gene3D" id="2.170.130.10">
    <property type="entry name" value="TonB-dependent receptor, plug domain"/>
    <property type="match status" value="1"/>
</dbReference>
<evidence type="ECO:0000256" key="7">
    <source>
        <dbReference type="ARBA" id="ARBA00023237"/>
    </source>
</evidence>
<dbReference type="InterPro" id="IPR039426">
    <property type="entry name" value="TonB-dep_rcpt-like"/>
</dbReference>
<evidence type="ECO:0000256" key="3">
    <source>
        <dbReference type="ARBA" id="ARBA00022452"/>
    </source>
</evidence>
<dbReference type="PANTHER" id="PTHR47234:SF2">
    <property type="entry name" value="TONB-DEPENDENT RECEPTOR"/>
    <property type="match status" value="1"/>
</dbReference>
<evidence type="ECO:0000256" key="10">
    <source>
        <dbReference type="SAM" id="SignalP"/>
    </source>
</evidence>
<comment type="similarity">
    <text evidence="8 9">Belongs to the TonB-dependent receptor family.</text>
</comment>
<comment type="subcellular location">
    <subcellularLocation>
        <location evidence="1 8">Cell outer membrane</location>
        <topology evidence="1 8">Multi-pass membrane protein</topology>
    </subcellularLocation>
</comment>
<dbReference type="InterPro" id="IPR036942">
    <property type="entry name" value="Beta-barrel_TonB_sf"/>
</dbReference>
<comment type="caution">
    <text evidence="13">The sequence shown here is derived from an EMBL/GenBank/DDBJ whole genome shotgun (WGS) entry which is preliminary data.</text>
</comment>
<evidence type="ECO:0000313" key="13">
    <source>
        <dbReference type="EMBL" id="RKQ96252.1"/>
    </source>
</evidence>
<feature type="domain" description="TonB-dependent receptor-like beta-barrel" evidence="11">
    <location>
        <begin position="395"/>
        <end position="945"/>
    </location>
</feature>
<dbReference type="RefSeq" id="WP_170150463.1">
    <property type="nucleotide sequence ID" value="NZ_RBIM01000005.1"/>
</dbReference>
<keyword evidence="5 9" id="KW-0798">TonB box</keyword>
<dbReference type="PROSITE" id="PS52016">
    <property type="entry name" value="TONB_DEPENDENT_REC_3"/>
    <property type="match status" value="1"/>
</dbReference>
<dbReference type="InterPro" id="IPR037066">
    <property type="entry name" value="Plug_dom_sf"/>
</dbReference>
<dbReference type="Gene3D" id="2.40.170.20">
    <property type="entry name" value="TonB-dependent receptor, beta-barrel domain"/>
    <property type="match status" value="1"/>
</dbReference>
<dbReference type="InterPro" id="IPR012910">
    <property type="entry name" value="Plug_dom"/>
</dbReference>
<keyword evidence="6 8" id="KW-0472">Membrane</keyword>
<dbReference type="Pfam" id="PF00593">
    <property type="entry name" value="TonB_dep_Rec_b-barrel"/>
    <property type="match status" value="1"/>
</dbReference>
<dbReference type="SUPFAM" id="SSF56935">
    <property type="entry name" value="Porins"/>
    <property type="match status" value="1"/>
</dbReference>
<dbReference type="Proteomes" id="UP000273675">
    <property type="component" value="Unassembled WGS sequence"/>
</dbReference>
<dbReference type="EMBL" id="RBIM01000005">
    <property type="protein sequence ID" value="RKQ96252.1"/>
    <property type="molecule type" value="Genomic_DNA"/>
</dbReference>
<dbReference type="AlphaFoldDB" id="A0A495D5Z7"/>
<evidence type="ECO:0000259" key="12">
    <source>
        <dbReference type="Pfam" id="PF07715"/>
    </source>
</evidence>
<protein>
    <submittedName>
        <fullName evidence="13">Iron complex outermembrane receptor protein</fullName>
    </submittedName>
</protein>
<proteinExistence type="inferred from homology"/>
<accession>A0A495D5Z7</accession>
<keyword evidence="7 8" id="KW-0998">Cell outer membrane</keyword>
<keyword evidence="13" id="KW-0675">Receptor</keyword>
<evidence type="ECO:0000313" key="14">
    <source>
        <dbReference type="Proteomes" id="UP000273675"/>
    </source>
</evidence>
<evidence type="ECO:0000259" key="11">
    <source>
        <dbReference type="Pfam" id="PF00593"/>
    </source>
</evidence>
<dbReference type="PANTHER" id="PTHR47234">
    <property type="match status" value="1"/>
</dbReference>
<name>A0A495D5Z7_9PROT</name>
<gene>
    <name evidence="13" type="ORF">C7435_2504</name>
</gene>
<evidence type="ECO:0000256" key="8">
    <source>
        <dbReference type="PROSITE-ProRule" id="PRU01360"/>
    </source>
</evidence>
<dbReference type="GO" id="GO:0009279">
    <property type="term" value="C:cell outer membrane"/>
    <property type="evidence" value="ECO:0007669"/>
    <property type="project" value="UniProtKB-SubCell"/>
</dbReference>
<evidence type="ECO:0000256" key="9">
    <source>
        <dbReference type="RuleBase" id="RU003357"/>
    </source>
</evidence>
<sequence>MTVKGLMRASSALTALAMVAGLSATSYAQDDVIIVTGSVIRGTPEDAALPVDVLSAEELARLGNPSPVELIKALPVSSGVIGDTNQFDSRSQATEGMASVNLRGLSPQRTLVLLNNRRLVPAGTGVPFVDLNLLPAAAIGRIEILKDGAAAIYGSDAIGGVVNFITRSGQEGFRFGGDYSFISDTDGDYTLQGSFGHQGDNFRLMVAAGYQHRSELLAMDRDFAVQDFEANPEGGWTGGGNPATFLPLGVIPGVGVAPIGGLRADPDCAALGGFVTAANWCRTQYTGFDALVEEEDRYQLWGEMGVDLTDNVEWEISLLYGHDEVPRYRTSPMYLLTQSPSVSVGGSPSGFVVPGNNPGFIQMVTENPGIVPAGTVAALFPTLLFRPLLAGGNPAFAGNPDDLGSATGLRENESFRISTGLNGELNDTTSFDLNVTYHRYERFYDGYDSFGDRVQLALGGLGGPNCNPATGTPGVGGCMWYNPFGNQAPTNAVTGAERPGDEPNQNSAELINWFFVRGTTTLETELFVAEGTLSGETGWELAGGPVLYGVGGQYRRETYSAAYGDNNNIAVNPCRDTPVSGNTSCDPQTGAWAFLGSNADSDADGDVYAIFGELQLPVTDDFNVQLAARFEDYGGQTGSTFDPKVTARWQISDGFALRGSAGTTFRGPPAQQTVNSNVTSLQVIASSFRPVDVFGNPALAPESATNYSIGALFSTDNFTASVDYFRYEISDTITTEPLSGMVATLFADPANCTDPAFDGLRERFQFNDGGGVAGAGTCAAANIARVRTEVVNGGDLTSSGVDFILNYDFGDVLGGSLNAGITATYMLGNELGEEIVEGVVVQDGFDGVGFMNFQTTAYPVPEWKGRGFFEYSVGNIDTRLTFTYVDSYRDQRADLGTGPFAPNPYITGNPVLMQGATIDSQLTTDFNLLYHFGEATTFSFTAINLTDEDPSFARQDYNYDPFTGNPVGRVIRLGFNTEF</sequence>
<keyword evidence="3 8" id="KW-1134">Transmembrane beta strand</keyword>
<dbReference type="Pfam" id="PF07715">
    <property type="entry name" value="Plug"/>
    <property type="match status" value="1"/>
</dbReference>
<keyword evidence="2 8" id="KW-0813">Transport</keyword>
<evidence type="ECO:0000256" key="1">
    <source>
        <dbReference type="ARBA" id="ARBA00004571"/>
    </source>
</evidence>
<dbReference type="InterPro" id="IPR000531">
    <property type="entry name" value="Beta-barrel_TonB"/>
</dbReference>